<feature type="domain" description="HTH cro/C1-type" evidence="2">
    <location>
        <begin position="11"/>
        <end position="66"/>
    </location>
</feature>
<dbReference type="EMBL" id="JACHVB010000032">
    <property type="protein sequence ID" value="MBC2594704.1"/>
    <property type="molecule type" value="Genomic_DNA"/>
</dbReference>
<dbReference type="GO" id="GO:0003700">
    <property type="term" value="F:DNA-binding transcription factor activity"/>
    <property type="evidence" value="ECO:0007669"/>
    <property type="project" value="TreeGrafter"/>
</dbReference>
<dbReference type="PANTHER" id="PTHR46797:SF1">
    <property type="entry name" value="METHYLPHOSPHONATE SYNTHASE"/>
    <property type="match status" value="1"/>
</dbReference>
<dbReference type="GO" id="GO:0003677">
    <property type="term" value="F:DNA binding"/>
    <property type="evidence" value="ECO:0007669"/>
    <property type="project" value="UniProtKB-KW"/>
</dbReference>
<comment type="caution">
    <text evidence="3">The sequence shown here is derived from an EMBL/GenBank/DDBJ whole genome shotgun (WGS) entry which is preliminary data.</text>
</comment>
<sequence>MDIKHAFGRVIARRRSQLKLSQDSLCERAGIDRSFLSEIENGKFQPTLTTIFLIARALDCFPSEIIKELEDLDPVVEP</sequence>
<dbReference type="InterPro" id="IPR001387">
    <property type="entry name" value="Cro/C1-type_HTH"/>
</dbReference>
<evidence type="ECO:0000256" key="1">
    <source>
        <dbReference type="ARBA" id="ARBA00023125"/>
    </source>
</evidence>
<dbReference type="InterPro" id="IPR010982">
    <property type="entry name" value="Lambda_DNA-bd_dom_sf"/>
</dbReference>
<reference evidence="3 4" key="1">
    <citation type="submission" date="2020-07" db="EMBL/GenBank/DDBJ databases">
        <authorList>
            <person name="Feng X."/>
        </authorList>
    </citation>
    <scope>NUCLEOTIDE SEQUENCE [LARGE SCALE GENOMIC DNA]</scope>
    <source>
        <strain evidence="3 4">JCM31066</strain>
    </source>
</reference>
<dbReference type="AlphaFoldDB" id="A0A842HGM2"/>
<dbReference type="Gene3D" id="1.10.260.40">
    <property type="entry name" value="lambda repressor-like DNA-binding domains"/>
    <property type="match status" value="1"/>
</dbReference>
<dbReference type="CDD" id="cd00093">
    <property type="entry name" value="HTH_XRE"/>
    <property type="match status" value="1"/>
</dbReference>
<protein>
    <submittedName>
        <fullName evidence="3">Helix-turn-helix transcriptional regulator</fullName>
    </submittedName>
</protein>
<dbReference type="PROSITE" id="PS50943">
    <property type="entry name" value="HTH_CROC1"/>
    <property type="match status" value="1"/>
</dbReference>
<keyword evidence="1" id="KW-0238">DNA-binding</keyword>
<dbReference type="GO" id="GO:0005829">
    <property type="term" value="C:cytosol"/>
    <property type="evidence" value="ECO:0007669"/>
    <property type="project" value="TreeGrafter"/>
</dbReference>
<dbReference type="Proteomes" id="UP000546464">
    <property type="component" value="Unassembled WGS sequence"/>
</dbReference>
<dbReference type="Pfam" id="PF01381">
    <property type="entry name" value="HTH_3"/>
    <property type="match status" value="1"/>
</dbReference>
<proteinExistence type="predicted"/>
<gene>
    <name evidence="3" type="ORF">H5P28_10570</name>
</gene>
<organism evidence="3 4">
    <name type="scientific">Ruficoccus amylovorans</name>
    <dbReference type="NCBI Taxonomy" id="1804625"/>
    <lineage>
        <taxon>Bacteria</taxon>
        <taxon>Pseudomonadati</taxon>
        <taxon>Verrucomicrobiota</taxon>
        <taxon>Opitutia</taxon>
        <taxon>Puniceicoccales</taxon>
        <taxon>Cerasicoccaceae</taxon>
        <taxon>Ruficoccus</taxon>
    </lineage>
</organism>
<dbReference type="InterPro" id="IPR050807">
    <property type="entry name" value="TransReg_Diox_bact_type"/>
</dbReference>
<evidence type="ECO:0000313" key="3">
    <source>
        <dbReference type="EMBL" id="MBC2594704.1"/>
    </source>
</evidence>
<name>A0A842HGM2_9BACT</name>
<evidence type="ECO:0000313" key="4">
    <source>
        <dbReference type="Proteomes" id="UP000546464"/>
    </source>
</evidence>
<dbReference type="RefSeq" id="WP_185675673.1">
    <property type="nucleotide sequence ID" value="NZ_JACHVB010000032.1"/>
</dbReference>
<dbReference type="PANTHER" id="PTHR46797">
    <property type="entry name" value="HTH-TYPE TRANSCRIPTIONAL REGULATOR"/>
    <property type="match status" value="1"/>
</dbReference>
<dbReference type="SMART" id="SM00530">
    <property type="entry name" value="HTH_XRE"/>
    <property type="match status" value="1"/>
</dbReference>
<keyword evidence="4" id="KW-1185">Reference proteome</keyword>
<dbReference type="SUPFAM" id="SSF47413">
    <property type="entry name" value="lambda repressor-like DNA-binding domains"/>
    <property type="match status" value="1"/>
</dbReference>
<accession>A0A842HGM2</accession>
<evidence type="ECO:0000259" key="2">
    <source>
        <dbReference type="PROSITE" id="PS50943"/>
    </source>
</evidence>